<proteinExistence type="inferred from homology"/>
<dbReference type="HAMAP" id="MF_00499">
    <property type="entry name" value="Ribosomal_eL13"/>
    <property type="match status" value="1"/>
</dbReference>
<keyword evidence="2 4" id="KW-0689">Ribosomal protein</keyword>
<dbReference type="PANTHER" id="PTHR11722:SF0">
    <property type="entry name" value="LARGE RIBOSOMAL SUBUNIT PROTEIN EL13"/>
    <property type="match status" value="1"/>
</dbReference>
<protein>
    <recommendedName>
        <fullName evidence="4">60S ribosomal protein L13</fullName>
    </recommendedName>
</protein>
<evidence type="ECO:0000313" key="5">
    <source>
        <dbReference type="EMBL" id="JAC80170.1"/>
    </source>
</evidence>
<reference evidence="5" key="1">
    <citation type="submission" date="2014-05" db="EMBL/GenBank/DDBJ databases">
        <title>The transcriptome of the halophilic microalga Tetraselmis sp. GSL018 isolated from the Great Salt Lake, Utah.</title>
        <authorList>
            <person name="Jinkerson R.E."/>
            <person name="D'Adamo S."/>
            <person name="Posewitz M.C."/>
        </authorList>
    </citation>
    <scope>NUCLEOTIDE SEQUENCE</scope>
    <source>
        <strain evidence="5">GSL018</strain>
    </source>
</reference>
<dbReference type="Gene3D" id="1.20.5.110">
    <property type="match status" value="1"/>
</dbReference>
<evidence type="ECO:0000256" key="2">
    <source>
        <dbReference type="ARBA" id="ARBA00022980"/>
    </source>
</evidence>
<dbReference type="GO" id="GO:0022625">
    <property type="term" value="C:cytosolic large ribosomal subunit"/>
    <property type="evidence" value="ECO:0007669"/>
    <property type="project" value="TreeGrafter"/>
</dbReference>
<evidence type="ECO:0000256" key="1">
    <source>
        <dbReference type="ARBA" id="ARBA00005640"/>
    </source>
</evidence>
<dbReference type="GO" id="GO:0003735">
    <property type="term" value="F:structural constituent of ribosome"/>
    <property type="evidence" value="ECO:0007669"/>
    <property type="project" value="InterPro"/>
</dbReference>
<keyword evidence="3 4" id="KW-0687">Ribonucleoprotein</keyword>
<evidence type="ECO:0000256" key="3">
    <source>
        <dbReference type="ARBA" id="ARBA00023274"/>
    </source>
</evidence>
<comment type="similarity">
    <text evidence="1 4">Belongs to the eukaryotic ribosomal protein eL13 family.</text>
</comment>
<dbReference type="EMBL" id="GBEZ01005104">
    <property type="protein sequence ID" value="JAC80170.1"/>
    <property type="molecule type" value="Transcribed_RNA"/>
</dbReference>
<name>A0A061SBD4_9CHLO</name>
<dbReference type="InterPro" id="IPR001380">
    <property type="entry name" value="Ribosomal_eL13"/>
</dbReference>
<dbReference type="Pfam" id="PF01294">
    <property type="entry name" value="Ribosomal_L13e"/>
    <property type="match status" value="1"/>
</dbReference>
<dbReference type="FunFam" id="1.20.5.110:FF:000003">
    <property type="entry name" value="60S ribosomal protein L13"/>
    <property type="match status" value="1"/>
</dbReference>
<gene>
    <name evidence="5" type="primary">RPL13</name>
    <name evidence="5" type="ORF">TSPGSL018_10898</name>
</gene>
<dbReference type="PROSITE" id="PS01104">
    <property type="entry name" value="RIBOSOMAL_L13E"/>
    <property type="match status" value="1"/>
</dbReference>
<dbReference type="InterPro" id="IPR018256">
    <property type="entry name" value="Ribosomal_eL13_CS"/>
</dbReference>
<evidence type="ECO:0000256" key="4">
    <source>
        <dbReference type="RuleBase" id="RU000572"/>
    </source>
</evidence>
<dbReference type="GO" id="GO:0003723">
    <property type="term" value="F:RNA binding"/>
    <property type="evidence" value="ECO:0007669"/>
    <property type="project" value="TreeGrafter"/>
</dbReference>
<sequence>MKHNNVIPNGHFKKKWQNYVKTWFNQPARKIRRRNARAEKARKVFPRPVDGPLRPAVRCQTVRYNMKQRLGRGFSLEELKEAGISKKVAPTIGIAVDHRRRNKSLEAMQENVNRLKAYKSNLMIFPRRQNKPKAGDASAEELKTASQLTGKLMPIKATKAPMEYMAITDEMKGFNAYAQLRLERMNKRLEGIRKKRAEQKAQEEKDAAMK</sequence>
<accession>A0A061SBD4</accession>
<dbReference type="AlphaFoldDB" id="A0A061SBD4"/>
<dbReference type="PANTHER" id="PTHR11722">
    <property type="entry name" value="60S RIBOSOMAL PROTEIN L13"/>
    <property type="match status" value="1"/>
</dbReference>
<dbReference type="GO" id="GO:0006412">
    <property type="term" value="P:translation"/>
    <property type="evidence" value="ECO:0007669"/>
    <property type="project" value="InterPro"/>
</dbReference>
<organism evidence="5">
    <name type="scientific">Tetraselmis sp. GSL018</name>
    <dbReference type="NCBI Taxonomy" id="582737"/>
    <lineage>
        <taxon>Eukaryota</taxon>
        <taxon>Viridiplantae</taxon>
        <taxon>Chlorophyta</taxon>
        <taxon>core chlorophytes</taxon>
        <taxon>Chlorodendrophyceae</taxon>
        <taxon>Chlorodendrales</taxon>
        <taxon>Chlorodendraceae</taxon>
        <taxon>Tetraselmis</taxon>
    </lineage>
</organism>